<gene>
    <name evidence="1" type="ORF">SAMN04488526_0578</name>
</gene>
<protein>
    <submittedName>
        <fullName evidence="1">Flagellar assembly protein FliH</fullName>
    </submittedName>
</protein>
<dbReference type="EMBL" id="FNZQ01000001">
    <property type="protein sequence ID" value="SEK43989.1"/>
    <property type="molecule type" value="Genomic_DNA"/>
</dbReference>
<dbReference type="STRING" id="188906.SAMN04488526_0578"/>
<evidence type="ECO:0000313" key="2">
    <source>
        <dbReference type="Proteomes" id="UP000199283"/>
    </source>
</evidence>
<keyword evidence="2" id="KW-1185">Reference proteome</keyword>
<proteinExistence type="predicted"/>
<keyword evidence="1" id="KW-0969">Cilium</keyword>
<name>A0A1H7H118_9RHOB</name>
<organism evidence="1 2">
    <name type="scientific">Jannaschia helgolandensis</name>
    <dbReference type="NCBI Taxonomy" id="188906"/>
    <lineage>
        <taxon>Bacteria</taxon>
        <taxon>Pseudomonadati</taxon>
        <taxon>Pseudomonadota</taxon>
        <taxon>Alphaproteobacteria</taxon>
        <taxon>Rhodobacterales</taxon>
        <taxon>Roseobacteraceae</taxon>
        <taxon>Jannaschia</taxon>
    </lineage>
</organism>
<keyword evidence="1" id="KW-0966">Cell projection</keyword>
<dbReference type="AlphaFoldDB" id="A0A1H7H118"/>
<sequence length="199" mass="21454">MALRLEDFGTRGQAPGMASVDHANDRFDDGYNAGWDDAMAQVEAEQSRVAAQLAERLTGLERDQRAAMTTALMTLEPALRDVFDKLLPSTVERAFLPILLEEVEAVLDAGTECLTLVVAPEDAAPVARLLERGGIAAERVTVTSEPVLSMSQALIRWTGQERQIDLEGVLTALDDALETFLATMDRGQDAAGVKEALNG</sequence>
<dbReference type="Proteomes" id="UP000199283">
    <property type="component" value="Unassembled WGS sequence"/>
</dbReference>
<keyword evidence="1" id="KW-0282">Flagellum</keyword>
<accession>A0A1H7H118</accession>
<evidence type="ECO:0000313" key="1">
    <source>
        <dbReference type="EMBL" id="SEK43989.1"/>
    </source>
</evidence>
<reference evidence="1 2" key="1">
    <citation type="submission" date="2016-10" db="EMBL/GenBank/DDBJ databases">
        <authorList>
            <person name="de Groot N.N."/>
        </authorList>
    </citation>
    <scope>NUCLEOTIDE SEQUENCE [LARGE SCALE GENOMIC DNA]</scope>
    <source>
        <strain evidence="1 2">DSM 14858</strain>
    </source>
</reference>